<keyword evidence="2" id="KW-1003">Cell membrane</keyword>
<name>A0A140LCV4_9FIRM</name>
<dbReference type="PROSITE" id="PS50111">
    <property type="entry name" value="CHEMOTAXIS_TRANSDUC_2"/>
    <property type="match status" value="1"/>
</dbReference>
<keyword evidence="4 10" id="KW-0812">Transmembrane</keyword>
<dbReference type="PATRIC" id="fig|520764.3.peg.469"/>
<dbReference type="SUPFAM" id="SSF103190">
    <property type="entry name" value="Sensory domain-like"/>
    <property type="match status" value="1"/>
</dbReference>
<gene>
    <name evidence="12" type="primary">mcpC</name>
    <name evidence="12" type="ORF">AN618_04450</name>
</gene>
<dbReference type="PANTHER" id="PTHR32089:SF112">
    <property type="entry name" value="LYSOZYME-LIKE PROTEIN-RELATED"/>
    <property type="match status" value="1"/>
</dbReference>
<proteinExistence type="predicted"/>
<evidence type="ECO:0000256" key="10">
    <source>
        <dbReference type="SAM" id="Phobius"/>
    </source>
</evidence>
<evidence type="ECO:0000256" key="1">
    <source>
        <dbReference type="ARBA" id="ARBA00004651"/>
    </source>
</evidence>
<feature type="transmembrane region" description="Helical" evidence="10">
    <location>
        <begin position="34"/>
        <end position="53"/>
    </location>
</feature>
<dbReference type="InterPro" id="IPR033479">
    <property type="entry name" value="dCache_1"/>
</dbReference>
<dbReference type="Proteomes" id="UP000070427">
    <property type="component" value="Unassembled WGS sequence"/>
</dbReference>
<dbReference type="GO" id="GO:0005886">
    <property type="term" value="C:plasma membrane"/>
    <property type="evidence" value="ECO:0007669"/>
    <property type="project" value="UniProtKB-SubCell"/>
</dbReference>
<dbReference type="GO" id="GO:0006935">
    <property type="term" value="P:chemotaxis"/>
    <property type="evidence" value="ECO:0007669"/>
    <property type="project" value="UniProtKB-KW"/>
</dbReference>
<dbReference type="SMART" id="SM00283">
    <property type="entry name" value="MA"/>
    <property type="match status" value="1"/>
</dbReference>
<keyword evidence="9" id="KW-0175">Coiled coil</keyword>
<evidence type="ECO:0000256" key="3">
    <source>
        <dbReference type="ARBA" id="ARBA00022500"/>
    </source>
</evidence>
<dbReference type="STRING" id="520764.AN618_04450"/>
<evidence type="ECO:0000256" key="2">
    <source>
        <dbReference type="ARBA" id="ARBA00022475"/>
    </source>
</evidence>
<dbReference type="CDD" id="cd12914">
    <property type="entry name" value="PDC1_DGC_like"/>
    <property type="match status" value="1"/>
</dbReference>
<accession>A0A140LCV4</accession>
<dbReference type="CDD" id="cd11386">
    <property type="entry name" value="MCP_signal"/>
    <property type="match status" value="1"/>
</dbReference>
<keyword evidence="3" id="KW-0145">Chemotaxis</keyword>
<keyword evidence="7 8" id="KW-0807">Transducer</keyword>
<comment type="caution">
    <text evidence="12">The sequence shown here is derived from an EMBL/GenBank/DDBJ whole genome shotgun (WGS) entry which is preliminary data.</text>
</comment>
<dbReference type="AlphaFoldDB" id="A0A140LCV4"/>
<feature type="transmembrane region" description="Helical" evidence="10">
    <location>
        <begin position="7"/>
        <end position="28"/>
    </location>
</feature>
<dbReference type="Pfam" id="PF00015">
    <property type="entry name" value="MCPsignal"/>
    <property type="match status" value="1"/>
</dbReference>
<keyword evidence="13" id="KW-1185">Reference proteome</keyword>
<evidence type="ECO:0000259" key="11">
    <source>
        <dbReference type="PROSITE" id="PS50111"/>
    </source>
</evidence>
<evidence type="ECO:0000256" key="7">
    <source>
        <dbReference type="ARBA" id="ARBA00023224"/>
    </source>
</evidence>
<organism evidence="12 13">
    <name type="scientific">Fervidicola ferrireducens</name>
    <dbReference type="NCBI Taxonomy" id="520764"/>
    <lineage>
        <taxon>Bacteria</taxon>
        <taxon>Bacillati</taxon>
        <taxon>Bacillota</taxon>
        <taxon>Clostridia</taxon>
        <taxon>Thermosediminibacterales</taxon>
        <taxon>Thermosediminibacteraceae</taxon>
        <taxon>Fervidicola</taxon>
    </lineage>
</organism>
<feature type="coiled-coil region" evidence="9">
    <location>
        <begin position="270"/>
        <end position="301"/>
    </location>
</feature>
<evidence type="ECO:0000256" key="9">
    <source>
        <dbReference type="SAM" id="Coils"/>
    </source>
</evidence>
<dbReference type="GO" id="GO:0007165">
    <property type="term" value="P:signal transduction"/>
    <property type="evidence" value="ECO:0007669"/>
    <property type="project" value="UniProtKB-KW"/>
</dbReference>
<dbReference type="Gene3D" id="1.10.287.950">
    <property type="entry name" value="Methyl-accepting chemotaxis protein"/>
    <property type="match status" value="1"/>
</dbReference>
<comment type="subcellular location">
    <subcellularLocation>
        <location evidence="1">Cell membrane</location>
        <topology evidence="1">Multi-pass membrane protein</topology>
    </subcellularLocation>
</comment>
<evidence type="ECO:0000256" key="5">
    <source>
        <dbReference type="ARBA" id="ARBA00022989"/>
    </source>
</evidence>
<dbReference type="RefSeq" id="WP_066351530.1">
    <property type="nucleotide sequence ID" value="NZ_LOED01000003.1"/>
</dbReference>
<sequence length="540" mass="59390">MNAQKNLAKLAFYLSLPPAIVLFAANRLGGGSKALFAFLLAFIVAFIVDYLILKTLFKQLSAMAEVIGQFSRGELPAVNRLKNMRGNFDFLVEPVLEAFEMVFGLMGKLQRASEEINYFFGRFNDSMNHISEAAGQIATSIEEIAQGTGEQAEAAQETSDNMSSLSSLAEKIAQQTREREMGVKTIIDKVRTTRKVLKDLLEQLSLSSKTSSLSAAKMKELENLTTGINNFVKTITDIADQTNLLALNAAIEAARAGEQGRGFAVVADEVRKLAEQSGRAAEEIKELSEKIQKEARETALQVEKSQEVINENIKKGNESMAAFDEIVEEISGFKISMEKISNMVKEQVERVQKVSQAAEKMAAVSQETAAGVEEIAASSQEQKNMVKAISDEASRLSQMAGELMALSESYSKNYKLSEAVKDRIEVIKQKLLDLARKDFVVRKDEKAQKEEFDKAKRENPAILELITLDEKGDVVYVTSNLPVKNLAFRPWFREAAAGSVYVSKPYIDIAANRMAVTVSVPVRAEGGEIIGVLAADVDIN</sequence>
<evidence type="ECO:0000256" key="8">
    <source>
        <dbReference type="PROSITE-ProRule" id="PRU00284"/>
    </source>
</evidence>
<evidence type="ECO:0000313" key="13">
    <source>
        <dbReference type="Proteomes" id="UP000070427"/>
    </source>
</evidence>
<dbReference type="EMBL" id="LOED01000003">
    <property type="protein sequence ID" value="KXG78379.1"/>
    <property type="molecule type" value="Genomic_DNA"/>
</dbReference>
<dbReference type="InParanoid" id="A0A140LCV4"/>
<protein>
    <submittedName>
        <fullName evidence="12">Methyl-accepting chemotaxis protein McpC</fullName>
    </submittedName>
</protein>
<dbReference type="PANTHER" id="PTHR32089">
    <property type="entry name" value="METHYL-ACCEPTING CHEMOTAXIS PROTEIN MCPB"/>
    <property type="match status" value="1"/>
</dbReference>
<dbReference type="SUPFAM" id="SSF58104">
    <property type="entry name" value="Methyl-accepting chemotaxis protein (MCP) signaling domain"/>
    <property type="match status" value="1"/>
</dbReference>
<dbReference type="Gene3D" id="3.30.450.20">
    <property type="entry name" value="PAS domain"/>
    <property type="match status" value="1"/>
</dbReference>
<dbReference type="OrthoDB" id="9816519at2"/>
<feature type="domain" description="Methyl-accepting transducer" evidence="11">
    <location>
        <begin position="126"/>
        <end position="376"/>
    </location>
</feature>
<dbReference type="Pfam" id="PF02743">
    <property type="entry name" value="dCache_1"/>
    <property type="match status" value="1"/>
</dbReference>
<evidence type="ECO:0000256" key="6">
    <source>
        <dbReference type="ARBA" id="ARBA00023136"/>
    </source>
</evidence>
<keyword evidence="6 10" id="KW-0472">Membrane</keyword>
<evidence type="ECO:0000256" key="4">
    <source>
        <dbReference type="ARBA" id="ARBA00022692"/>
    </source>
</evidence>
<dbReference type="InterPro" id="IPR004089">
    <property type="entry name" value="MCPsignal_dom"/>
</dbReference>
<evidence type="ECO:0000313" key="12">
    <source>
        <dbReference type="EMBL" id="KXG78379.1"/>
    </source>
</evidence>
<dbReference type="InterPro" id="IPR029151">
    <property type="entry name" value="Sensor-like_sf"/>
</dbReference>
<reference evidence="12 13" key="1">
    <citation type="submission" date="2015-12" db="EMBL/GenBank/DDBJ databases">
        <title>Draft genome sequnece of Fervidicola ferrireducens strain Y170.</title>
        <authorList>
            <person name="Patel B.K."/>
        </authorList>
    </citation>
    <scope>NUCLEOTIDE SEQUENCE [LARGE SCALE GENOMIC DNA]</scope>
    <source>
        <strain evidence="12 13">Y170</strain>
    </source>
</reference>
<keyword evidence="5 10" id="KW-1133">Transmembrane helix</keyword>